<dbReference type="PANTHER" id="PTHR43818">
    <property type="entry name" value="BCDNA.GH03377"/>
    <property type="match status" value="1"/>
</dbReference>
<protein>
    <submittedName>
        <fullName evidence="4">Gfo/Idh/MocA family oxidoreductase</fullName>
    </submittedName>
</protein>
<dbReference type="Proteomes" id="UP001187346">
    <property type="component" value="Unassembled WGS sequence"/>
</dbReference>
<dbReference type="RefSeq" id="WP_317772221.1">
    <property type="nucleotide sequence ID" value="NZ_JAWMAJ010000058.1"/>
</dbReference>
<evidence type="ECO:0000259" key="3">
    <source>
        <dbReference type="Pfam" id="PF22725"/>
    </source>
</evidence>
<organism evidence="4 5">
    <name type="scientific">Streptomyces prunicolor</name>
    <dbReference type="NCBI Taxonomy" id="67348"/>
    <lineage>
        <taxon>Bacteria</taxon>
        <taxon>Bacillati</taxon>
        <taxon>Actinomycetota</taxon>
        <taxon>Actinomycetes</taxon>
        <taxon>Kitasatosporales</taxon>
        <taxon>Streptomycetaceae</taxon>
        <taxon>Streptomyces</taxon>
    </lineage>
</organism>
<dbReference type="Gene3D" id="3.30.360.10">
    <property type="entry name" value="Dihydrodipicolinate Reductase, domain 2"/>
    <property type="match status" value="1"/>
</dbReference>
<dbReference type="SUPFAM" id="SSF51735">
    <property type="entry name" value="NAD(P)-binding Rossmann-fold domains"/>
    <property type="match status" value="1"/>
</dbReference>
<keyword evidence="1" id="KW-0560">Oxidoreductase</keyword>
<evidence type="ECO:0000259" key="2">
    <source>
        <dbReference type="Pfam" id="PF01408"/>
    </source>
</evidence>
<dbReference type="InterPro" id="IPR036291">
    <property type="entry name" value="NAD(P)-bd_dom_sf"/>
</dbReference>
<dbReference type="Pfam" id="PF01408">
    <property type="entry name" value="GFO_IDH_MocA"/>
    <property type="match status" value="1"/>
</dbReference>
<dbReference type="EMBL" id="JAWMAJ010000058">
    <property type="protein sequence ID" value="MDV7218050.1"/>
    <property type="molecule type" value="Genomic_DNA"/>
</dbReference>
<comment type="caution">
    <text evidence="4">The sequence shown here is derived from an EMBL/GenBank/DDBJ whole genome shotgun (WGS) entry which is preliminary data.</text>
</comment>
<evidence type="ECO:0000313" key="4">
    <source>
        <dbReference type="EMBL" id="MDV7218050.1"/>
    </source>
</evidence>
<dbReference type="PANTHER" id="PTHR43818:SF11">
    <property type="entry name" value="BCDNA.GH03377"/>
    <property type="match status" value="1"/>
</dbReference>
<feature type="domain" description="Gfo/Idh/MocA-like oxidoreductase N-terminal" evidence="2">
    <location>
        <begin position="6"/>
        <end position="120"/>
    </location>
</feature>
<dbReference type="InterPro" id="IPR050463">
    <property type="entry name" value="Gfo/Idh/MocA_oxidrdct_glycsds"/>
</dbReference>
<reference evidence="4 5" key="1">
    <citation type="submission" date="2023-10" db="EMBL/GenBank/DDBJ databases">
        <title>Characterization of rhizosphere-enriched actinobacteria from wheat plants lab-grown on chernevaya soil.</title>
        <authorList>
            <person name="Tikhonova E.N."/>
            <person name="Konopkin A."/>
            <person name="Kravchenko I.K."/>
        </authorList>
    </citation>
    <scope>NUCLEOTIDE SEQUENCE [LARGE SCALE GENOMIC DNA]</scope>
    <source>
        <strain evidence="4 5">RR29</strain>
    </source>
</reference>
<evidence type="ECO:0000256" key="1">
    <source>
        <dbReference type="ARBA" id="ARBA00023002"/>
    </source>
</evidence>
<dbReference type="Gene3D" id="3.40.50.720">
    <property type="entry name" value="NAD(P)-binding Rossmann-like Domain"/>
    <property type="match status" value="1"/>
</dbReference>
<dbReference type="InterPro" id="IPR000683">
    <property type="entry name" value="Gfo/Idh/MocA-like_OxRdtase_N"/>
</dbReference>
<proteinExistence type="predicted"/>
<evidence type="ECO:0000313" key="5">
    <source>
        <dbReference type="Proteomes" id="UP001187346"/>
    </source>
</evidence>
<dbReference type="InterPro" id="IPR055170">
    <property type="entry name" value="GFO_IDH_MocA-like_dom"/>
</dbReference>
<name>A0ABU4FBS6_9ACTN</name>
<sequence length="355" mass="37379">MSRPRSGIIGAGFIGEVHARAVRAAGGTVTAVATSTASGSAAARDRLMAGRAAESADELIHADDVDLVHICTPNHLHTDLALKALAAGKHVICEKPLATDVDSAQRLTEVAAASGAVAAVPFVYRYYSTVQDARGRVRRGDTGELRLLHGSYLQDWLADPQDSDWRVDPGLGGVSRAFGDIGVHWCDLVEFTTGHRIQRLSARLLTAHAGRRTAGDGADGAVVPVGTEDVATVLFETDRGALGSVVISQITHGRKNRLWFSLDGTDASLSFDQELPESLWVGGRSHNSLVSRGSSGTTPGSGRYDIVPSGHPQGYQDCFTAFVADVHRAARLTAAVLESAPTGSWVDVKPVTSGE</sequence>
<keyword evidence="5" id="KW-1185">Reference proteome</keyword>
<accession>A0ABU4FBS6</accession>
<gene>
    <name evidence="4" type="ORF">R5A26_19065</name>
</gene>
<feature type="domain" description="GFO/IDH/MocA-like oxidoreductase" evidence="3">
    <location>
        <begin position="130"/>
        <end position="269"/>
    </location>
</feature>
<dbReference type="Pfam" id="PF22725">
    <property type="entry name" value="GFO_IDH_MocA_C3"/>
    <property type="match status" value="1"/>
</dbReference>
<dbReference type="SUPFAM" id="SSF55347">
    <property type="entry name" value="Glyceraldehyde-3-phosphate dehydrogenase-like, C-terminal domain"/>
    <property type="match status" value="1"/>
</dbReference>